<dbReference type="EMBL" id="BNAH01000003">
    <property type="protein sequence ID" value="GHE82706.1"/>
    <property type="molecule type" value="Genomic_DNA"/>
</dbReference>
<name>A0ABQ3IKM1_9GAMM</name>
<accession>A0ABQ3IKM1</accession>
<keyword evidence="1" id="KW-1133">Transmembrane helix</keyword>
<dbReference type="RefSeq" id="WP_189376893.1">
    <property type="nucleotide sequence ID" value="NZ_BNAH01000003.1"/>
</dbReference>
<gene>
    <name evidence="2" type="ORF">GCM10011501_08740</name>
</gene>
<keyword evidence="1" id="KW-0472">Membrane</keyword>
<keyword evidence="3" id="KW-1185">Reference proteome</keyword>
<evidence type="ECO:0000313" key="3">
    <source>
        <dbReference type="Proteomes" id="UP000626370"/>
    </source>
</evidence>
<feature type="transmembrane region" description="Helical" evidence="1">
    <location>
        <begin position="64"/>
        <end position="84"/>
    </location>
</feature>
<feature type="transmembrane region" description="Helical" evidence="1">
    <location>
        <begin position="12"/>
        <end position="39"/>
    </location>
</feature>
<evidence type="ECO:0000313" key="2">
    <source>
        <dbReference type="EMBL" id="GHE82706.1"/>
    </source>
</evidence>
<keyword evidence="1" id="KW-0812">Transmembrane</keyword>
<reference evidence="3" key="1">
    <citation type="journal article" date="2019" name="Int. J. Syst. Evol. Microbiol.">
        <title>The Global Catalogue of Microorganisms (GCM) 10K type strain sequencing project: providing services to taxonomists for standard genome sequencing and annotation.</title>
        <authorList>
            <consortium name="The Broad Institute Genomics Platform"/>
            <consortium name="The Broad Institute Genome Sequencing Center for Infectious Disease"/>
            <person name="Wu L."/>
            <person name="Ma J."/>
        </authorList>
    </citation>
    <scope>NUCLEOTIDE SEQUENCE [LARGE SCALE GENOMIC DNA]</scope>
    <source>
        <strain evidence="3">CGMCC 1.15922</strain>
    </source>
</reference>
<organism evidence="2 3">
    <name type="scientific">Thalassotalea profundi</name>
    <dbReference type="NCBI Taxonomy" id="2036687"/>
    <lineage>
        <taxon>Bacteria</taxon>
        <taxon>Pseudomonadati</taxon>
        <taxon>Pseudomonadota</taxon>
        <taxon>Gammaproteobacteria</taxon>
        <taxon>Alteromonadales</taxon>
        <taxon>Colwelliaceae</taxon>
        <taxon>Thalassotalea</taxon>
    </lineage>
</organism>
<proteinExistence type="predicted"/>
<protein>
    <submittedName>
        <fullName evidence="2">Uncharacterized protein</fullName>
    </submittedName>
</protein>
<sequence length="120" mass="14369">MQEKERRIQSDIWTILLKWSAIISWLVFTFALIMSYYAAPDNEYGVLRYHGIEVRKFWLTPLTGYLYILLWISALISYLSIILNQFRTRRSTDHKYLNSILLFIISVAWLVYILMQIAKN</sequence>
<comment type="caution">
    <text evidence="2">The sequence shown here is derived from an EMBL/GenBank/DDBJ whole genome shotgun (WGS) entry which is preliminary data.</text>
</comment>
<dbReference type="Proteomes" id="UP000626370">
    <property type="component" value="Unassembled WGS sequence"/>
</dbReference>
<evidence type="ECO:0000256" key="1">
    <source>
        <dbReference type="SAM" id="Phobius"/>
    </source>
</evidence>
<feature type="transmembrane region" description="Helical" evidence="1">
    <location>
        <begin position="96"/>
        <end position="118"/>
    </location>
</feature>